<comment type="caution">
    <text evidence="3">The sequence shown here is derived from an EMBL/GenBank/DDBJ whole genome shotgun (WGS) entry which is preliminary data.</text>
</comment>
<keyword evidence="4" id="KW-1185">Reference proteome</keyword>
<gene>
    <name evidence="3" type="ORF">R3P38DRAFT_2785203</name>
</gene>
<organism evidence="3 4">
    <name type="scientific">Favolaschia claudopus</name>
    <dbReference type="NCBI Taxonomy" id="2862362"/>
    <lineage>
        <taxon>Eukaryota</taxon>
        <taxon>Fungi</taxon>
        <taxon>Dikarya</taxon>
        <taxon>Basidiomycota</taxon>
        <taxon>Agaricomycotina</taxon>
        <taxon>Agaricomycetes</taxon>
        <taxon>Agaricomycetidae</taxon>
        <taxon>Agaricales</taxon>
        <taxon>Marasmiineae</taxon>
        <taxon>Mycenaceae</taxon>
        <taxon>Favolaschia</taxon>
    </lineage>
</organism>
<proteinExistence type="predicted"/>
<sequence length="290" mass="32943">MKYSRRTYKIRSKHPHPPLGQLPGEGLLCAPAQVQDVSQNANLIIGVGILGSQRRSTSLRVRASREANGGYTRTQQRKDALEAMKTRHEQALVDDRTRLTATLDDLRAQHVKGLDTLRKDRDLLAGLQSHKAAAERVLMNKLQARRLLAQRWRSSFQLSFGKSLIKRVRRSPSPGSRHEAEMAQLREELEETREAHLSANAEREYFETETARPLATDRVEWIRVRGQHRKNTMRRAKPRFRRGAQYELDRVAVSASCMTREADYPPKTFLADFPPALQSGGGSERASEGE</sequence>
<dbReference type="Proteomes" id="UP001362999">
    <property type="component" value="Unassembled WGS sequence"/>
</dbReference>
<name>A0AAW0AVI5_9AGAR</name>
<feature type="region of interest" description="Disordered" evidence="2">
    <location>
        <begin position="266"/>
        <end position="290"/>
    </location>
</feature>
<keyword evidence="1" id="KW-0175">Coiled coil</keyword>
<accession>A0AAW0AVI5</accession>
<evidence type="ECO:0000313" key="3">
    <source>
        <dbReference type="EMBL" id="KAK7017438.1"/>
    </source>
</evidence>
<protein>
    <submittedName>
        <fullName evidence="3">Uncharacterized protein</fullName>
    </submittedName>
</protein>
<evidence type="ECO:0000256" key="2">
    <source>
        <dbReference type="SAM" id="MobiDB-lite"/>
    </source>
</evidence>
<feature type="coiled-coil region" evidence="1">
    <location>
        <begin position="175"/>
        <end position="202"/>
    </location>
</feature>
<evidence type="ECO:0000256" key="1">
    <source>
        <dbReference type="SAM" id="Coils"/>
    </source>
</evidence>
<evidence type="ECO:0000313" key="4">
    <source>
        <dbReference type="Proteomes" id="UP001362999"/>
    </source>
</evidence>
<dbReference type="AlphaFoldDB" id="A0AAW0AVI5"/>
<dbReference type="EMBL" id="JAWWNJ010000048">
    <property type="protein sequence ID" value="KAK7017438.1"/>
    <property type="molecule type" value="Genomic_DNA"/>
</dbReference>
<reference evidence="3 4" key="1">
    <citation type="journal article" date="2024" name="J Genomics">
        <title>Draft genome sequencing and assembly of Favolaschia claudopus CIRM-BRFM 2984 isolated from oak limbs.</title>
        <authorList>
            <person name="Navarro D."/>
            <person name="Drula E."/>
            <person name="Chaduli D."/>
            <person name="Cazenave R."/>
            <person name="Ahrendt S."/>
            <person name="Wang J."/>
            <person name="Lipzen A."/>
            <person name="Daum C."/>
            <person name="Barry K."/>
            <person name="Grigoriev I.V."/>
            <person name="Favel A."/>
            <person name="Rosso M.N."/>
            <person name="Martin F."/>
        </authorList>
    </citation>
    <scope>NUCLEOTIDE SEQUENCE [LARGE SCALE GENOMIC DNA]</scope>
    <source>
        <strain evidence="3 4">CIRM-BRFM 2984</strain>
    </source>
</reference>